<feature type="compositionally biased region" description="Basic and acidic residues" evidence="1">
    <location>
        <begin position="201"/>
        <end position="212"/>
    </location>
</feature>
<accession>A0ABT7N647</accession>
<feature type="compositionally biased region" description="Pro residues" evidence="1">
    <location>
        <begin position="172"/>
        <end position="196"/>
    </location>
</feature>
<sequence>MKDMGEGFGATGKWRVVSARGTARRHLAAMLAVAVVASGCSLSSGFSTGGDLQATSFAGVGHYGSGIVVTDYSIADARGMRIEGWGGGGGSFCCVRVPREIPDEPFFVTVKWETYRQKVDETREHEATVPVHFEVPPDQSGGIYAHFFPGHRVELWVTDAHSPYSTHTPVPYGGPPFPRGPAPLYQPLPGEKPWPPGTTAHEVRTKMVGESD</sequence>
<evidence type="ECO:0000313" key="3">
    <source>
        <dbReference type="Proteomes" id="UP001174908"/>
    </source>
</evidence>
<evidence type="ECO:0000256" key="1">
    <source>
        <dbReference type="SAM" id="MobiDB-lite"/>
    </source>
</evidence>
<name>A0ABT7N647_9BURK</name>
<dbReference type="RefSeq" id="WP_286658534.1">
    <property type="nucleotide sequence ID" value="NZ_JASZYV010000001.1"/>
</dbReference>
<reference evidence="2" key="1">
    <citation type="submission" date="2023-06" db="EMBL/GenBank/DDBJ databases">
        <authorList>
            <person name="Jiang Y."/>
            <person name="Liu Q."/>
        </authorList>
    </citation>
    <scope>NUCLEOTIDE SEQUENCE</scope>
    <source>
        <strain evidence="2">CGMCC 1.12089</strain>
    </source>
</reference>
<keyword evidence="3" id="KW-1185">Reference proteome</keyword>
<organism evidence="2 3">
    <name type="scientific">Variovorax dokdonensis</name>
    <dbReference type="NCBI Taxonomy" id="344883"/>
    <lineage>
        <taxon>Bacteria</taxon>
        <taxon>Pseudomonadati</taxon>
        <taxon>Pseudomonadota</taxon>
        <taxon>Betaproteobacteria</taxon>
        <taxon>Burkholderiales</taxon>
        <taxon>Comamonadaceae</taxon>
        <taxon>Variovorax</taxon>
    </lineage>
</organism>
<dbReference type="EMBL" id="JASZYV010000001">
    <property type="protein sequence ID" value="MDM0043424.1"/>
    <property type="molecule type" value="Genomic_DNA"/>
</dbReference>
<proteinExistence type="predicted"/>
<dbReference type="Proteomes" id="UP001174908">
    <property type="component" value="Unassembled WGS sequence"/>
</dbReference>
<dbReference type="Pfam" id="PF11745">
    <property type="entry name" value="DUF3304"/>
    <property type="match status" value="1"/>
</dbReference>
<dbReference type="InterPro" id="IPR021733">
    <property type="entry name" value="DUF3304"/>
</dbReference>
<protein>
    <submittedName>
        <fullName evidence="2">DUF3304 domain-containing protein</fullName>
    </submittedName>
</protein>
<feature type="region of interest" description="Disordered" evidence="1">
    <location>
        <begin position="172"/>
        <end position="212"/>
    </location>
</feature>
<evidence type="ECO:0000313" key="2">
    <source>
        <dbReference type="EMBL" id="MDM0043424.1"/>
    </source>
</evidence>
<comment type="caution">
    <text evidence="2">The sequence shown here is derived from an EMBL/GenBank/DDBJ whole genome shotgun (WGS) entry which is preliminary data.</text>
</comment>
<gene>
    <name evidence="2" type="ORF">QTH91_02930</name>
</gene>